<dbReference type="Gene3D" id="2.60.120.200">
    <property type="match status" value="2"/>
</dbReference>
<protein>
    <submittedName>
        <fullName evidence="1">Uncharacterized protein</fullName>
    </submittedName>
</protein>
<organism evidence="1 2">
    <name type="scientific">Apatococcus lobatus</name>
    <dbReference type="NCBI Taxonomy" id="904363"/>
    <lineage>
        <taxon>Eukaryota</taxon>
        <taxon>Viridiplantae</taxon>
        <taxon>Chlorophyta</taxon>
        <taxon>core chlorophytes</taxon>
        <taxon>Trebouxiophyceae</taxon>
        <taxon>Chlorellales</taxon>
        <taxon>Chlorellaceae</taxon>
        <taxon>Apatococcus</taxon>
    </lineage>
</organism>
<name>A0AAW1QAB5_9CHLO</name>
<dbReference type="SUPFAM" id="SSF49899">
    <property type="entry name" value="Concanavalin A-like lectins/glucanases"/>
    <property type="match status" value="2"/>
</dbReference>
<dbReference type="AlphaFoldDB" id="A0AAW1QAB5"/>
<gene>
    <name evidence="1" type="ORF">WJX74_008064</name>
</gene>
<dbReference type="InterPro" id="IPR013320">
    <property type="entry name" value="ConA-like_dom_sf"/>
</dbReference>
<dbReference type="EMBL" id="JALJOS010000074">
    <property type="protein sequence ID" value="KAK9817347.1"/>
    <property type="molecule type" value="Genomic_DNA"/>
</dbReference>
<evidence type="ECO:0000313" key="2">
    <source>
        <dbReference type="Proteomes" id="UP001438707"/>
    </source>
</evidence>
<dbReference type="Proteomes" id="UP001438707">
    <property type="component" value="Unassembled WGS sequence"/>
</dbReference>
<evidence type="ECO:0000313" key="1">
    <source>
        <dbReference type="EMBL" id="KAK9817347.1"/>
    </source>
</evidence>
<reference evidence="1 2" key="1">
    <citation type="journal article" date="2024" name="Nat. Commun.">
        <title>Phylogenomics reveals the evolutionary origins of lichenization in chlorophyte algae.</title>
        <authorList>
            <person name="Puginier C."/>
            <person name="Libourel C."/>
            <person name="Otte J."/>
            <person name="Skaloud P."/>
            <person name="Haon M."/>
            <person name="Grisel S."/>
            <person name="Petersen M."/>
            <person name="Berrin J.G."/>
            <person name="Delaux P.M."/>
            <person name="Dal Grande F."/>
            <person name="Keller J."/>
        </authorList>
    </citation>
    <scope>NUCLEOTIDE SEQUENCE [LARGE SCALE GENOMIC DNA]</scope>
    <source>
        <strain evidence="1 2">SAG 2145</strain>
    </source>
</reference>
<proteinExistence type="predicted"/>
<comment type="caution">
    <text evidence="1">The sequence shown here is derived from an EMBL/GenBank/DDBJ whole genome shotgun (WGS) entry which is preliminary data.</text>
</comment>
<accession>A0AAW1QAB5</accession>
<sequence>MGVSFRESGFPCIQGKTLTSHTDAVDEIMQYAVQRLPGDQANDLQVTATGINFAADNDLGGRTVLECSKANHSSVAISNLTYGASGAFAMSLWAKAASAEGPDFAYLISHAGQRVNNWGGSQVRLYYPETGAPSFGVMRAVVKDSTDMDNGNSSQTWLDSDGQVANLYAPANNSRISRQEFPLGDGAWHHLALTTFPQGGRGFQMFIDGRAVGEMNPNNTYADETGKRHPVNGGNAMYLDGPLVLCARLSNATDTNRTLDGRLTQFGIFNQALNATQIETLYRQGPLADGTPPTKASTPASLATSKGQVLLGGVKLPTIAAYFPLSGDPLRSDATFSQPVFNGTASGMTMVHDPIAGSAIQCSQDSDTRVLLDDVTYGSNGSFAINVWVRPVNLTGDSYQYIFSHGLVDRDGADPWQANQVQMYIPETGTGSFGVVRTLVKDSSDSGSTTSAFSFLDSNGLVGWVNSSQAAKTGSNLEIGQTLQARAWLMLTLTTHPSGGKGFQIWINGVLLADEAANGAYQNPSGVNMDINGGDPIRAGGPIQLCGRASVLERANMTKDSGREDLVFNGLLSQLAIFDGPLSPAQITALYKPGPQSLATAAAAAATAPAPAPSPSTGRRLLDSGEPVVVDGLTLCFLPGSSARRNYLYRCKEPQTCQPISSWIEQQPEVAAAIRNDPNAPTLEEFGVCAGSPLAVPLMQPNASLVPLPL</sequence>
<keyword evidence="2" id="KW-1185">Reference proteome</keyword>